<reference evidence="2 3" key="1">
    <citation type="submission" date="2018-03" db="EMBL/GenBank/DDBJ databases">
        <title>Actinopolyspora mortivallis from Sahara, screening for active biomolecules.</title>
        <authorList>
            <person name="Selama O."/>
            <person name="Wellington E.M.H."/>
            <person name="Hacene H."/>
        </authorList>
    </citation>
    <scope>NUCLEOTIDE SEQUENCE [LARGE SCALE GENOMIC DNA]</scope>
    <source>
        <strain evidence="2 3">M5A</strain>
    </source>
</reference>
<keyword evidence="3" id="KW-1185">Reference proteome</keyword>
<feature type="compositionally biased region" description="Basic and acidic residues" evidence="1">
    <location>
        <begin position="389"/>
        <end position="401"/>
    </location>
</feature>
<dbReference type="EMBL" id="PVSR01000005">
    <property type="protein sequence ID" value="PRW64286.1"/>
    <property type="molecule type" value="Genomic_DNA"/>
</dbReference>
<dbReference type="AlphaFoldDB" id="A0A2T0GYU7"/>
<organism evidence="2 3">
    <name type="scientific">Actinopolyspora mortivallis</name>
    <dbReference type="NCBI Taxonomy" id="33906"/>
    <lineage>
        <taxon>Bacteria</taxon>
        <taxon>Bacillati</taxon>
        <taxon>Actinomycetota</taxon>
        <taxon>Actinomycetes</taxon>
        <taxon>Actinopolysporales</taxon>
        <taxon>Actinopolysporaceae</taxon>
        <taxon>Actinopolyspora</taxon>
    </lineage>
</organism>
<dbReference type="InParanoid" id="A0A2T0GYU7"/>
<feature type="compositionally biased region" description="Low complexity" evidence="1">
    <location>
        <begin position="253"/>
        <end position="269"/>
    </location>
</feature>
<feature type="compositionally biased region" description="Basic and acidic residues" evidence="1">
    <location>
        <begin position="187"/>
        <end position="198"/>
    </location>
</feature>
<proteinExistence type="predicted"/>
<dbReference type="Gene3D" id="1.20.1260.20">
    <property type="entry name" value="PPE superfamily"/>
    <property type="match status" value="1"/>
</dbReference>
<evidence type="ECO:0000313" key="3">
    <source>
        <dbReference type="Proteomes" id="UP000239352"/>
    </source>
</evidence>
<feature type="compositionally biased region" description="Polar residues" evidence="1">
    <location>
        <begin position="171"/>
        <end position="180"/>
    </location>
</feature>
<comment type="caution">
    <text evidence="2">The sequence shown here is derived from an EMBL/GenBank/DDBJ whole genome shotgun (WGS) entry which is preliminary data.</text>
</comment>
<dbReference type="STRING" id="1050202.GCA_000384035_02998"/>
<dbReference type="InterPro" id="IPR038332">
    <property type="entry name" value="PPE_sf"/>
</dbReference>
<sequence length="430" mass="43427">MTVLGMCYASTARELRKAMAGSEEATSLPAPSSKGAEALGNAADKFDSILGRIDSGLRTLERGHSGRAAEAARASIAEVRPVVEQAAEHSRKVQEALKEQTRMQHETFRALPVEGGRLPDGRPTQLRPPEKNFAEITRLDSVPGFDWTSDYEEKQARFQATNDEANRVMTEYSTRTAETTDGTEDFDPAKAGEVDPGRRASYGPGADGVVSGGSFGSTGTGGAAPAGSSSAWASGAAGASGAPGVPSGGGGAVPSEGGASSPSAGSGSAWTTPPGTVRGPDGTLYRQGPDGTWQRQNPYNGRWAPAPYAPSGAGGGARGAGGATPRGGGVSRVPGGGARGDLAPGGRAGVGGFGPQGGGGVNSGSAAVGQPSGRGGVRGMPAAGAGRQGEGRDEEHERPEWLVETEDVFTNDMQRVAPPVIGETPYEGGR</sequence>
<feature type="region of interest" description="Disordered" evidence="1">
    <location>
        <begin position="20"/>
        <end position="39"/>
    </location>
</feature>
<feature type="compositionally biased region" description="Gly residues" evidence="1">
    <location>
        <begin position="312"/>
        <end position="339"/>
    </location>
</feature>
<evidence type="ECO:0000313" key="2">
    <source>
        <dbReference type="EMBL" id="PRW64286.1"/>
    </source>
</evidence>
<feature type="compositionally biased region" description="Gly residues" evidence="1">
    <location>
        <begin position="210"/>
        <end position="224"/>
    </location>
</feature>
<feature type="compositionally biased region" description="Low complexity" evidence="1">
    <location>
        <begin position="225"/>
        <end position="245"/>
    </location>
</feature>
<protein>
    <recommendedName>
        <fullName evidence="4">PPE family domain-containing protein</fullName>
    </recommendedName>
</protein>
<feature type="region of interest" description="Disordered" evidence="1">
    <location>
        <begin position="160"/>
        <end position="430"/>
    </location>
</feature>
<gene>
    <name evidence="2" type="ORF">CEP50_06250</name>
</gene>
<name>A0A2T0GYU7_ACTMO</name>
<dbReference type="RefSeq" id="WP_106113041.1">
    <property type="nucleotide sequence ID" value="NZ_PVSR01000005.1"/>
</dbReference>
<dbReference type="Proteomes" id="UP000239352">
    <property type="component" value="Unassembled WGS sequence"/>
</dbReference>
<evidence type="ECO:0000256" key="1">
    <source>
        <dbReference type="SAM" id="MobiDB-lite"/>
    </source>
</evidence>
<evidence type="ECO:0008006" key="4">
    <source>
        <dbReference type="Google" id="ProtNLM"/>
    </source>
</evidence>
<feature type="compositionally biased region" description="Gly residues" evidence="1">
    <location>
        <begin position="346"/>
        <end position="362"/>
    </location>
</feature>
<accession>A0A2T0GYU7</accession>